<feature type="transmembrane region" description="Helical" evidence="1">
    <location>
        <begin position="90"/>
        <end position="111"/>
    </location>
</feature>
<accession>A0A1W1D415</accession>
<dbReference type="GO" id="GO:0005548">
    <property type="term" value="F:phospholipid transporter activity"/>
    <property type="evidence" value="ECO:0007669"/>
    <property type="project" value="TreeGrafter"/>
</dbReference>
<dbReference type="GO" id="GO:0043190">
    <property type="term" value="C:ATP-binding cassette (ABC) transporter complex"/>
    <property type="evidence" value="ECO:0007669"/>
    <property type="project" value="InterPro"/>
</dbReference>
<gene>
    <name evidence="2" type="ORF">MNB_SM-3-385</name>
</gene>
<dbReference type="Pfam" id="PF02405">
    <property type="entry name" value="MlaE"/>
    <property type="match status" value="1"/>
</dbReference>
<keyword evidence="1" id="KW-0812">Transmembrane</keyword>
<feature type="transmembrane region" description="Helical" evidence="1">
    <location>
        <begin position="151"/>
        <end position="180"/>
    </location>
</feature>
<dbReference type="PANTHER" id="PTHR30188">
    <property type="entry name" value="ABC TRANSPORTER PERMEASE PROTEIN-RELATED"/>
    <property type="match status" value="1"/>
</dbReference>
<evidence type="ECO:0000313" key="2">
    <source>
        <dbReference type="EMBL" id="SFV75365.1"/>
    </source>
</evidence>
<feature type="transmembrane region" description="Helical" evidence="1">
    <location>
        <begin position="51"/>
        <end position="78"/>
    </location>
</feature>
<keyword evidence="1" id="KW-0472">Membrane</keyword>
<feature type="transmembrane region" description="Helical" evidence="1">
    <location>
        <begin position="241"/>
        <end position="260"/>
    </location>
</feature>
<dbReference type="AlphaFoldDB" id="A0A1W1D415"/>
<reference evidence="2" key="1">
    <citation type="submission" date="2016-10" db="EMBL/GenBank/DDBJ databases">
        <authorList>
            <person name="de Groot N.N."/>
        </authorList>
    </citation>
    <scope>NUCLEOTIDE SEQUENCE</scope>
</reference>
<keyword evidence="1" id="KW-1133">Transmembrane helix</keyword>
<proteinExistence type="predicted"/>
<feature type="transmembrane region" description="Helical" evidence="1">
    <location>
        <begin position="201"/>
        <end position="221"/>
    </location>
</feature>
<organism evidence="2">
    <name type="scientific">hydrothermal vent metagenome</name>
    <dbReference type="NCBI Taxonomy" id="652676"/>
    <lineage>
        <taxon>unclassified sequences</taxon>
        <taxon>metagenomes</taxon>
        <taxon>ecological metagenomes</taxon>
    </lineage>
</organism>
<sequence>MMRIFEYIGDKTLKTFSSLREFFTFVALCVLHMLKPKSYNPAMRMVLTKQIYFTAVTLLPLFILLAFLFGSVIIGVIVSLSLEYGLQDKIGSIITIFTLDEFSPFFTALLVSLRSGTAVNTEIAVMNVNKELNTLKVYKINLIDYLFIPRIISGIISVTSLAILFSIIMLSSGFMFTLFYMNIDLHTYTYLLLDAIEIKDIVIMLVKSIAFGFVTMLIPIYSGLKTNNSYTAIPISVLDGMVQLFIAIFFIEVLSLIIQLL</sequence>
<name>A0A1W1D415_9ZZZZ</name>
<dbReference type="InterPro" id="IPR030802">
    <property type="entry name" value="Permease_MalE"/>
</dbReference>
<protein>
    <submittedName>
        <fullName evidence="2">Uncharacterized ABC transporter, permease component YrbE</fullName>
    </submittedName>
</protein>
<dbReference type="PANTHER" id="PTHR30188:SF4">
    <property type="entry name" value="PROTEIN TRIGALACTOSYLDIACYLGLYCEROL 1, CHLOROPLASTIC"/>
    <property type="match status" value="1"/>
</dbReference>
<dbReference type="EMBL" id="FPHP01000029">
    <property type="protein sequence ID" value="SFV75365.1"/>
    <property type="molecule type" value="Genomic_DNA"/>
</dbReference>
<evidence type="ECO:0000256" key="1">
    <source>
        <dbReference type="SAM" id="Phobius"/>
    </source>
</evidence>